<evidence type="ECO:0000259" key="4">
    <source>
        <dbReference type="Pfam" id="PF13629"/>
    </source>
</evidence>
<evidence type="ECO:0000313" key="5">
    <source>
        <dbReference type="EMBL" id="SMP54026.1"/>
    </source>
</evidence>
<gene>
    <name evidence="5" type="ORF">SAMN06265222_104195</name>
</gene>
<comment type="caution">
    <text evidence="5">The sequence shown here is derived from an EMBL/GenBank/DDBJ whole genome shotgun (WGS) entry which is preliminary data.</text>
</comment>
<feature type="domain" description="Type II/III secretion system secretin-like" evidence="3">
    <location>
        <begin position="266"/>
        <end position="426"/>
    </location>
</feature>
<evidence type="ECO:0000259" key="3">
    <source>
        <dbReference type="Pfam" id="PF00263"/>
    </source>
</evidence>
<accession>A0ABY1Q1H8</accession>
<feature type="domain" description="Pilus formation protein N-terminal" evidence="4">
    <location>
        <begin position="55"/>
        <end position="122"/>
    </location>
</feature>
<organism evidence="5 6">
    <name type="scientific">Neorhodopirellula lusitana</name>
    <dbReference type="NCBI Taxonomy" id="445327"/>
    <lineage>
        <taxon>Bacteria</taxon>
        <taxon>Pseudomonadati</taxon>
        <taxon>Planctomycetota</taxon>
        <taxon>Planctomycetia</taxon>
        <taxon>Pirellulales</taxon>
        <taxon>Pirellulaceae</taxon>
        <taxon>Neorhodopirellula</taxon>
    </lineage>
</organism>
<feature type="region of interest" description="Disordered" evidence="2">
    <location>
        <begin position="520"/>
        <end position="595"/>
    </location>
</feature>
<name>A0ABY1Q1H8_9BACT</name>
<dbReference type="RefSeq" id="WP_283432380.1">
    <property type="nucleotide sequence ID" value="NZ_FXUG01000004.1"/>
</dbReference>
<dbReference type="PANTHER" id="PTHR30332">
    <property type="entry name" value="PROBABLE GENERAL SECRETION PATHWAY PROTEIN D"/>
    <property type="match status" value="1"/>
</dbReference>
<protein>
    <submittedName>
        <fullName evidence="5">Pilus assembly protein CpaC</fullName>
    </submittedName>
</protein>
<dbReference type="Pfam" id="PF13629">
    <property type="entry name" value="T2SS-T3SS_pil_N"/>
    <property type="match status" value="1"/>
</dbReference>
<evidence type="ECO:0000256" key="2">
    <source>
        <dbReference type="SAM" id="MobiDB-lite"/>
    </source>
</evidence>
<evidence type="ECO:0000256" key="1">
    <source>
        <dbReference type="RuleBase" id="RU004003"/>
    </source>
</evidence>
<dbReference type="EMBL" id="FXUG01000004">
    <property type="protein sequence ID" value="SMP54026.1"/>
    <property type="molecule type" value="Genomic_DNA"/>
</dbReference>
<feature type="compositionally biased region" description="Polar residues" evidence="2">
    <location>
        <begin position="533"/>
        <end position="564"/>
    </location>
</feature>
<reference evidence="5 6" key="1">
    <citation type="submission" date="2017-05" db="EMBL/GenBank/DDBJ databases">
        <authorList>
            <person name="Varghese N."/>
            <person name="Submissions S."/>
        </authorList>
    </citation>
    <scope>NUCLEOTIDE SEQUENCE [LARGE SCALE GENOMIC DNA]</scope>
    <source>
        <strain evidence="5 6">DSM 25457</strain>
    </source>
</reference>
<dbReference type="Proteomes" id="UP001158067">
    <property type="component" value="Unassembled WGS sequence"/>
</dbReference>
<dbReference type="Pfam" id="PF00263">
    <property type="entry name" value="Secretin"/>
    <property type="match status" value="1"/>
</dbReference>
<dbReference type="InterPro" id="IPR032789">
    <property type="entry name" value="T2SS-T3SS_pil_N"/>
</dbReference>
<proteinExistence type="inferred from homology"/>
<evidence type="ECO:0000313" key="6">
    <source>
        <dbReference type="Proteomes" id="UP001158067"/>
    </source>
</evidence>
<dbReference type="PRINTS" id="PR00811">
    <property type="entry name" value="BCTERIALGSPD"/>
</dbReference>
<sequence>MRARFSYTYFRFVVAVLAVMGHGLFTSYGVSSVAAQSSAALASVAGDHKIANTVERMELIVKSSRILSLGDRIPRFQVHNEEVLGATPVSENQIQIFAKNPGSTQVNLWDTEDKLYTIDVTIVADAREVEGILNSQLPLASLKVTPINESAIVSGYVTSVDDVDRAVAIIEQFYKVVINNIEVVGVQQVLLHTRIMEVSRTKLRQLGIDWSLQGGDYAILNGPGELLDVPGGLVEGVDDAFGYAPFGGATNLRVGIGNQFEAFVEALDEQKLVKLLAEPTVVATHGRPARFTVGGRVPNVIPGSNGQLQVSYEDYGTSIDFLPFVVGPGRIRLEVRPEVSEPDPSRAVTINNTNVQAFTARYVETAVEMQAGQTFALAGLLQSRVDSVIKRTPFLGHLPYIGAFFRNTQDQRNEIELLIMVTPELVEAMDPHEVPVGGPGMNSDMPDEHEFYINGHIEVPNLKGDNCNEQRSDYCPSEASYQGGEVLMDSNVVMPGGVSQSGTAPSGSQALASRTANVARNPNAAPNAGTRIANVNHQQPTSQGRPTYPQASRASGNYNSSGIESGTLLPSGAVTPGSDPMVVGEGVTVTQPAYR</sequence>
<keyword evidence="6" id="KW-1185">Reference proteome</keyword>
<dbReference type="PANTHER" id="PTHR30332:SF17">
    <property type="entry name" value="TYPE IV PILIATION SYSTEM PROTEIN DR_0774-RELATED"/>
    <property type="match status" value="1"/>
</dbReference>
<dbReference type="InterPro" id="IPR050810">
    <property type="entry name" value="Bact_Secretion_Sys_Channel"/>
</dbReference>
<comment type="similarity">
    <text evidence="1">Belongs to the bacterial secretin family.</text>
</comment>
<dbReference type="InterPro" id="IPR004846">
    <property type="entry name" value="T2SS/T3SS_dom"/>
</dbReference>
<dbReference type="InterPro" id="IPR001775">
    <property type="entry name" value="GspD/PilQ"/>
</dbReference>